<evidence type="ECO:0000256" key="10">
    <source>
        <dbReference type="ARBA" id="ARBA00022989"/>
    </source>
</evidence>
<evidence type="ECO:0000256" key="8">
    <source>
        <dbReference type="ARBA" id="ARBA00022827"/>
    </source>
</evidence>
<dbReference type="InterPro" id="IPR051410">
    <property type="entry name" value="Ferric/Cupric_Reductase"/>
</dbReference>
<dbReference type="GO" id="GO:0006879">
    <property type="term" value="P:intracellular iron ion homeostasis"/>
    <property type="evidence" value="ECO:0007669"/>
    <property type="project" value="TreeGrafter"/>
</dbReference>
<sequence length="751" mass="86675">MYSPFIYVSIFLLLLFVPLLAIRSDNDRRIGRIRSTLGVATLISVLIALTPYNALRSSPTHKFGDSAISRFGCSYQMMQYAPLLDCHPEKGVDSCWCSNANAMATMAHCYETMNSKKNSVELFIELCETSYNKTVTKEEVLFYLDYYSRAAKPVDIHNHSGPLNAPVRLNDSITLLYKNSYDQFLGNYDRSMVYGGILVGYWIIVCLLAAMGNWLRIIAPRLVFGLTGPVSNWFRRCISLPATGNKRKTNEKPFLKILDMLVPTRAETLILTGFVTLSLYLTHKNIHYYDNDPIFQDKRKALLRYFAVRCSILGSNMMPLLILFGGRNNFLQWVTRWDYSTFITFHRWVSRIVFIMFFVHALFYFLYMIDPIKQTTSKAYLMFGTASIVAGAFIMVQGLLVLRRRWYEAFLVLHILLALAFVVGGYYHVETLYCTWFYYYAGVIWVFDRVIRLARIASFGFPRAEVSLIADECLKVVVSVPRDWEIIPGGHVFIHFLKPRWFWQSHPFTYTKSHSEPNTIIIFIKVKDGVTRSIYEYLKAQPCKTTYMRVAVEGSYGEKTPAGKYDSAVFFAGGNGIPGIFAEAYELSQQPFAERQSIKLIWVVREYKSLYWFYEELMELKNTNIETIIYVTRPQSSSCFEDFDLRFSMKDSHLKKKYSAVRDEGTSDNLPTIDTIENTIKTELSHIEFREGRPLIGFLVGTYLREAQKSLCFVTCGHPVMVDDLRASVVKHIGVEKSKRIDYYEQLQVWA</sequence>
<evidence type="ECO:0000256" key="9">
    <source>
        <dbReference type="ARBA" id="ARBA00022982"/>
    </source>
</evidence>
<comment type="catalytic activity">
    <reaction evidence="15">
        <text>2 a Fe(II)-siderophore + NADP(+) + H(+) = 2 a Fe(III)-siderophore + NADPH</text>
        <dbReference type="Rhea" id="RHEA:28795"/>
        <dbReference type="Rhea" id="RHEA-COMP:11342"/>
        <dbReference type="Rhea" id="RHEA-COMP:11344"/>
        <dbReference type="ChEBI" id="CHEBI:15378"/>
        <dbReference type="ChEBI" id="CHEBI:29033"/>
        <dbReference type="ChEBI" id="CHEBI:29034"/>
        <dbReference type="ChEBI" id="CHEBI:57783"/>
        <dbReference type="ChEBI" id="CHEBI:58349"/>
        <dbReference type="EC" id="1.16.1.9"/>
    </reaction>
</comment>
<evidence type="ECO:0000259" key="17">
    <source>
        <dbReference type="PROSITE" id="PS51384"/>
    </source>
</evidence>
<feature type="transmembrane region" description="Helical" evidence="16">
    <location>
        <begin position="192"/>
        <end position="215"/>
    </location>
</feature>
<dbReference type="EC" id="1.16.1.9" evidence="3"/>
<accession>G8Y8W5</accession>
<dbReference type="Pfam" id="PF01794">
    <property type="entry name" value="Ferric_reduct"/>
    <property type="match status" value="1"/>
</dbReference>
<evidence type="ECO:0000256" key="4">
    <source>
        <dbReference type="ARBA" id="ARBA00022448"/>
    </source>
</evidence>
<evidence type="ECO:0000256" key="2">
    <source>
        <dbReference type="ARBA" id="ARBA00006278"/>
    </source>
</evidence>
<keyword evidence="9" id="KW-0249">Electron transport</keyword>
<keyword evidence="8" id="KW-0274">FAD</keyword>
<gene>
    <name evidence="18" type="primary">Piso0_004474</name>
    <name evidence="18" type="ORF">GNLVRS01_PISO0K17676g</name>
    <name evidence="19" type="ORF">GNLVRS01_PISO0L17677g</name>
</gene>
<evidence type="ECO:0000256" key="15">
    <source>
        <dbReference type="ARBA" id="ARBA00048483"/>
    </source>
</evidence>
<evidence type="ECO:0000313" key="20">
    <source>
        <dbReference type="Proteomes" id="UP000005222"/>
    </source>
</evidence>
<dbReference type="InterPro" id="IPR013121">
    <property type="entry name" value="Fe_red_NAD-bd_6"/>
</dbReference>
<feature type="transmembrane region" description="Helical" evidence="16">
    <location>
        <begin position="6"/>
        <end position="24"/>
    </location>
</feature>
<dbReference type="GO" id="GO:0015677">
    <property type="term" value="P:copper ion import"/>
    <property type="evidence" value="ECO:0007669"/>
    <property type="project" value="TreeGrafter"/>
</dbReference>
<keyword evidence="6" id="KW-0285">Flavoprotein</keyword>
<evidence type="ECO:0000313" key="18">
    <source>
        <dbReference type="EMBL" id="CCE83879.1"/>
    </source>
</evidence>
<reference evidence="20" key="2">
    <citation type="journal article" date="2012" name="G3 (Bethesda)">
        <title>Pichia sorbitophila, an interspecies yeast hybrid reveals early steps of genome resolution following polyploidization.</title>
        <authorList>
            <person name="Leh Louis V."/>
            <person name="Despons L."/>
            <person name="Friedrich A."/>
            <person name="Martin T."/>
            <person name="Durrens P."/>
            <person name="Casaregola S."/>
            <person name="Neuveglise C."/>
            <person name="Fairhead C."/>
            <person name="Marck C."/>
            <person name="Cruz J.A."/>
            <person name="Straub M.L."/>
            <person name="Kugler V."/>
            <person name="Sacerdot C."/>
            <person name="Uzunov Z."/>
            <person name="Thierry A."/>
            <person name="Weiss S."/>
            <person name="Bleykasten C."/>
            <person name="De Montigny J."/>
            <person name="Jacques N."/>
            <person name="Jung P."/>
            <person name="Lemaire M."/>
            <person name="Mallet S."/>
            <person name="Morel G."/>
            <person name="Richard G.F."/>
            <person name="Sarkar A."/>
            <person name="Savel G."/>
            <person name="Schacherer J."/>
            <person name="Seret M.L."/>
            <person name="Talla E."/>
            <person name="Samson G."/>
            <person name="Jubin C."/>
            <person name="Poulain J."/>
            <person name="Vacherie B."/>
            <person name="Barbe V."/>
            <person name="Pelletier E."/>
            <person name="Sherman D.J."/>
            <person name="Westhof E."/>
            <person name="Weissenbach J."/>
            <person name="Baret P.V."/>
            <person name="Wincker P."/>
            <person name="Gaillardin C."/>
            <person name="Dujon B."/>
            <person name="Souciet J.L."/>
        </authorList>
    </citation>
    <scope>NUCLEOTIDE SEQUENCE [LARGE SCALE GENOMIC DNA]</scope>
    <source>
        <strain evidence="20">ATCC MYA-4447 / BCRC 22081 / CBS 7064 / NBRC 10061 / NRRL Y-12695</strain>
    </source>
</reference>
<feature type="transmembrane region" description="Helical" evidence="16">
    <location>
        <begin position="36"/>
        <end position="55"/>
    </location>
</feature>
<dbReference type="PANTHER" id="PTHR32361:SF9">
    <property type="entry name" value="FERRIC REDUCTASE TRANSMEMBRANE COMPONENT 3-RELATED"/>
    <property type="match status" value="1"/>
</dbReference>
<dbReference type="EMBL" id="FO082048">
    <property type="protein sequence ID" value="CCE84910.1"/>
    <property type="molecule type" value="Genomic_DNA"/>
</dbReference>
<dbReference type="SUPFAM" id="SSF52343">
    <property type="entry name" value="Ferredoxin reductase-like, C-terminal NADP-linked domain"/>
    <property type="match status" value="1"/>
</dbReference>
<dbReference type="AlphaFoldDB" id="G8Y8W5"/>
<evidence type="ECO:0000256" key="7">
    <source>
        <dbReference type="ARBA" id="ARBA00022692"/>
    </source>
</evidence>
<dbReference type="CDD" id="cd06186">
    <property type="entry name" value="NOX_Duox_like_FAD_NADP"/>
    <property type="match status" value="1"/>
</dbReference>
<keyword evidence="12" id="KW-0406">Ion transport</keyword>
<dbReference type="EMBL" id="FO082049">
    <property type="protein sequence ID" value="CCE83879.1"/>
    <property type="molecule type" value="Genomic_DNA"/>
</dbReference>
<reference evidence="18" key="1">
    <citation type="submission" date="2011-10" db="EMBL/GenBank/DDBJ databases">
        <authorList>
            <person name="Genoscope - CEA"/>
        </authorList>
    </citation>
    <scope>NUCLEOTIDE SEQUENCE</scope>
</reference>
<dbReference type="InterPro" id="IPR039261">
    <property type="entry name" value="FNR_nucleotide-bd"/>
</dbReference>
<dbReference type="SFLD" id="SFLDG01168">
    <property type="entry name" value="Ferric_reductase_subgroup_(FRE"/>
    <property type="match status" value="1"/>
</dbReference>
<feature type="transmembrane region" description="Helical" evidence="16">
    <location>
        <begin position="302"/>
        <end position="327"/>
    </location>
</feature>
<evidence type="ECO:0000256" key="11">
    <source>
        <dbReference type="ARBA" id="ARBA00023002"/>
    </source>
</evidence>
<keyword evidence="7 16" id="KW-0812">Transmembrane</keyword>
<proteinExistence type="inferred from homology"/>
<keyword evidence="20" id="KW-1185">Reference proteome</keyword>
<dbReference type="Proteomes" id="UP000005222">
    <property type="component" value="Chromosome K"/>
</dbReference>
<dbReference type="InParanoid" id="G8Y8W5"/>
<evidence type="ECO:0000256" key="16">
    <source>
        <dbReference type="SAM" id="Phobius"/>
    </source>
</evidence>
<feature type="transmembrane region" description="Helical" evidence="16">
    <location>
        <begin position="435"/>
        <end position="454"/>
    </location>
</feature>
<name>G8Y8W5_PICSO</name>
<keyword evidence="11" id="KW-0560">Oxidoreductase</keyword>
<dbReference type="InterPro" id="IPR013112">
    <property type="entry name" value="FAD-bd_8"/>
</dbReference>
<protein>
    <recommendedName>
        <fullName evidence="3">ferric-chelate reductase (NADPH)</fullName>
        <ecNumber evidence="3">1.16.1.9</ecNumber>
    </recommendedName>
</protein>
<evidence type="ECO:0000256" key="12">
    <source>
        <dbReference type="ARBA" id="ARBA00023065"/>
    </source>
</evidence>
<comment type="similarity">
    <text evidence="2">Belongs to the ferric reductase (FRE) family.</text>
</comment>
<dbReference type="HOGENOM" id="CLU_010365_4_0_1"/>
<dbReference type="FunCoup" id="G8Y8W5">
    <property type="interactions" value="627"/>
</dbReference>
<dbReference type="Gene3D" id="3.40.50.80">
    <property type="entry name" value="Nucleotide-binding domain of ferredoxin-NADP reductase (FNR) module"/>
    <property type="match status" value="1"/>
</dbReference>
<dbReference type="InterPro" id="IPR017938">
    <property type="entry name" value="Riboflavin_synthase-like_b-brl"/>
</dbReference>
<evidence type="ECO:0000256" key="5">
    <source>
        <dbReference type="ARBA" id="ARBA00022475"/>
    </source>
</evidence>
<dbReference type="PANTHER" id="PTHR32361">
    <property type="entry name" value="FERRIC/CUPRIC REDUCTASE TRANSMEMBRANE COMPONENT"/>
    <property type="match status" value="1"/>
</dbReference>
<feature type="transmembrane region" description="Helical" evidence="16">
    <location>
        <begin position="409"/>
        <end position="429"/>
    </location>
</feature>
<keyword evidence="13 16" id="KW-0472">Membrane</keyword>
<keyword evidence="4" id="KW-0813">Transport</keyword>
<evidence type="ECO:0000256" key="13">
    <source>
        <dbReference type="ARBA" id="ARBA00023136"/>
    </source>
</evidence>
<dbReference type="Pfam" id="PF08022">
    <property type="entry name" value="FAD_binding_8"/>
    <property type="match status" value="1"/>
</dbReference>
<dbReference type="SFLD" id="SFLDS00052">
    <property type="entry name" value="Ferric_Reductase_Domain"/>
    <property type="match status" value="1"/>
</dbReference>
<dbReference type="STRING" id="559304.G8Y8W5"/>
<dbReference type="GO" id="GO:0005886">
    <property type="term" value="C:plasma membrane"/>
    <property type="evidence" value="ECO:0007669"/>
    <property type="project" value="UniProtKB-SubCell"/>
</dbReference>
<evidence type="ECO:0000256" key="3">
    <source>
        <dbReference type="ARBA" id="ARBA00012668"/>
    </source>
</evidence>
<evidence type="ECO:0000256" key="6">
    <source>
        <dbReference type="ARBA" id="ARBA00022630"/>
    </source>
</evidence>
<dbReference type="InterPro" id="IPR017927">
    <property type="entry name" value="FAD-bd_FR_type"/>
</dbReference>
<keyword evidence="10 16" id="KW-1133">Transmembrane helix</keyword>
<feature type="domain" description="FAD-binding FR-type" evidence="17">
    <location>
        <begin position="443"/>
        <end position="562"/>
    </location>
</feature>
<dbReference type="InterPro" id="IPR013130">
    <property type="entry name" value="Fe3_Rdtase_TM_dom"/>
</dbReference>
<evidence type="ECO:0000256" key="1">
    <source>
        <dbReference type="ARBA" id="ARBA00004651"/>
    </source>
</evidence>
<dbReference type="GO" id="GO:0052851">
    <property type="term" value="F:ferric-chelate reductase (NADPH) activity"/>
    <property type="evidence" value="ECO:0007669"/>
    <property type="project" value="UniProtKB-EC"/>
</dbReference>
<organism evidence="18 20">
    <name type="scientific">Pichia sorbitophila (strain ATCC MYA-4447 / BCRC 22081 / CBS 7064 / NBRC 10061 / NRRL Y-12695)</name>
    <name type="common">Hybrid yeast</name>
    <dbReference type="NCBI Taxonomy" id="559304"/>
    <lineage>
        <taxon>Eukaryota</taxon>
        <taxon>Fungi</taxon>
        <taxon>Dikarya</taxon>
        <taxon>Ascomycota</taxon>
        <taxon>Saccharomycotina</taxon>
        <taxon>Pichiomycetes</taxon>
        <taxon>Debaryomycetaceae</taxon>
        <taxon>Millerozyma</taxon>
    </lineage>
</organism>
<evidence type="ECO:0000256" key="14">
    <source>
        <dbReference type="ARBA" id="ARBA00023180"/>
    </source>
</evidence>
<keyword evidence="14" id="KW-0325">Glycoprotein</keyword>
<keyword evidence="5" id="KW-1003">Cell membrane</keyword>
<dbReference type="OrthoDB" id="167398at2759"/>
<dbReference type="eggNOG" id="KOG0039">
    <property type="taxonomic scope" value="Eukaryota"/>
</dbReference>
<comment type="subcellular location">
    <subcellularLocation>
        <location evidence="1">Cell membrane</location>
        <topology evidence="1">Multi-pass membrane protein</topology>
    </subcellularLocation>
</comment>
<dbReference type="GO" id="GO:0006826">
    <property type="term" value="P:iron ion transport"/>
    <property type="evidence" value="ECO:0007669"/>
    <property type="project" value="UniProtKB-ARBA"/>
</dbReference>
<feature type="transmembrane region" description="Helical" evidence="16">
    <location>
        <begin position="348"/>
        <end position="367"/>
    </location>
</feature>
<dbReference type="Proteomes" id="UP000005222">
    <property type="component" value="Chromosome L"/>
</dbReference>
<evidence type="ECO:0000313" key="19">
    <source>
        <dbReference type="EMBL" id="CCE84910.1"/>
    </source>
</evidence>
<dbReference type="SUPFAM" id="SSF63380">
    <property type="entry name" value="Riboflavin synthase domain-like"/>
    <property type="match status" value="1"/>
</dbReference>
<feature type="transmembrane region" description="Helical" evidence="16">
    <location>
        <begin position="379"/>
        <end position="402"/>
    </location>
</feature>
<dbReference type="PROSITE" id="PS51384">
    <property type="entry name" value="FAD_FR"/>
    <property type="match status" value="1"/>
</dbReference>
<dbReference type="Pfam" id="PF08030">
    <property type="entry name" value="NAD_binding_6"/>
    <property type="match status" value="1"/>
</dbReference>